<dbReference type="Proteomes" id="UP000264702">
    <property type="component" value="Unassembled WGS sequence"/>
</dbReference>
<feature type="transmembrane region" description="Helical" evidence="11">
    <location>
        <begin position="64"/>
        <end position="80"/>
    </location>
</feature>
<comment type="caution">
    <text evidence="13">The sequence shown here is derived from an EMBL/GenBank/DDBJ whole genome shotgun (WGS) entry which is preliminary data.</text>
</comment>
<keyword evidence="7 11" id="KW-1133">Transmembrane helix</keyword>
<accession>A0A372ITK5</accession>
<comment type="similarity">
    <text evidence="3">Belongs to the TMEM163 family.</text>
</comment>
<dbReference type="PANTHER" id="PTHR31937">
    <property type="entry name" value="TRANSMEMBRANE PROTEIN 163"/>
    <property type="match status" value="1"/>
</dbReference>
<keyword evidence="14" id="KW-1185">Reference proteome</keyword>
<evidence type="ECO:0000256" key="4">
    <source>
        <dbReference type="ARBA" id="ARBA00022692"/>
    </source>
</evidence>
<dbReference type="Pfam" id="PF01545">
    <property type="entry name" value="Cation_efflux"/>
    <property type="match status" value="1"/>
</dbReference>
<evidence type="ECO:0000256" key="2">
    <source>
        <dbReference type="ARBA" id="ARBA00004644"/>
    </source>
</evidence>
<evidence type="ECO:0000259" key="12">
    <source>
        <dbReference type="Pfam" id="PF01545"/>
    </source>
</evidence>
<evidence type="ECO:0000256" key="11">
    <source>
        <dbReference type="SAM" id="Phobius"/>
    </source>
</evidence>
<evidence type="ECO:0000256" key="5">
    <source>
        <dbReference type="ARBA" id="ARBA00022753"/>
    </source>
</evidence>
<proteinExistence type="inferred from homology"/>
<evidence type="ECO:0000256" key="7">
    <source>
        <dbReference type="ARBA" id="ARBA00022989"/>
    </source>
</evidence>
<feature type="transmembrane region" description="Helical" evidence="11">
    <location>
        <begin position="92"/>
        <end position="113"/>
    </location>
</feature>
<feature type="transmembrane region" description="Helical" evidence="11">
    <location>
        <begin position="119"/>
        <end position="137"/>
    </location>
</feature>
<evidence type="ECO:0000256" key="1">
    <source>
        <dbReference type="ARBA" id="ARBA00004146"/>
    </source>
</evidence>
<evidence type="ECO:0000313" key="14">
    <source>
        <dbReference type="Proteomes" id="UP000264702"/>
    </source>
</evidence>
<keyword evidence="4 11" id="KW-0812">Transmembrane</keyword>
<dbReference type="OrthoDB" id="118910at2"/>
<dbReference type="RefSeq" id="WP_117298501.1">
    <property type="nucleotide sequence ID" value="NZ_QVQT02000002.1"/>
</dbReference>
<dbReference type="SUPFAM" id="SSF161111">
    <property type="entry name" value="Cation efflux protein transmembrane domain-like"/>
    <property type="match status" value="1"/>
</dbReference>
<dbReference type="GO" id="GO:0008324">
    <property type="term" value="F:monoatomic cation transmembrane transporter activity"/>
    <property type="evidence" value="ECO:0007669"/>
    <property type="project" value="InterPro"/>
</dbReference>
<gene>
    <name evidence="13" type="ORF">D0Y96_06430</name>
</gene>
<name>A0A372ITK5_9BACT</name>
<sequence length="210" mass="21893">MSELTRIGSPSSAACRPARRSVVFWLQGITLFWMLIECGLSLYAAASAHSPAMFAFGSDSLVELLSATVVLLPLLPGIAFSELRAARIAGILLYVLAAVVSVIAAASLILHQHPETSCVGIGTTLAALVIMPLLAGLKRREARRSGNAALAADAVQSATCAYLAAIALTGLAVNALFHIAWFDSLAALAAVPFLIKEGRAARQGHVCHCC</sequence>
<evidence type="ECO:0000256" key="6">
    <source>
        <dbReference type="ARBA" id="ARBA00022833"/>
    </source>
</evidence>
<feature type="domain" description="Cation efflux protein transmembrane" evidence="12">
    <location>
        <begin position="35"/>
        <end position="198"/>
    </location>
</feature>
<evidence type="ECO:0000256" key="3">
    <source>
        <dbReference type="ARBA" id="ARBA00008731"/>
    </source>
</evidence>
<dbReference type="Gene3D" id="1.20.1510.10">
    <property type="entry name" value="Cation efflux protein transmembrane domain"/>
    <property type="match status" value="1"/>
</dbReference>
<dbReference type="EMBL" id="QVQT01000002">
    <property type="protein sequence ID" value="RFU17753.1"/>
    <property type="molecule type" value="Genomic_DNA"/>
</dbReference>
<evidence type="ECO:0000256" key="10">
    <source>
        <dbReference type="ARBA" id="ARBA00023329"/>
    </source>
</evidence>
<dbReference type="InterPro" id="IPR026765">
    <property type="entry name" value="Tmem163"/>
</dbReference>
<evidence type="ECO:0000256" key="8">
    <source>
        <dbReference type="ARBA" id="ARBA00023018"/>
    </source>
</evidence>
<reference evidence="13 14" key="1">
    <citation type="submission" date="2018-08" db="EMBL/GenBank/DDBJ databases">
        <title>Acidipila sp. 4G-K13, an acidobacterium isolated from forest soil.</title>
        <authorList>
            <person name="Gao Z.-H."/>
            <person name="Qiu L.-H."/>
        </authorList>
    </citation>
    <scope>NUCLEOTIDE SEQUENCE [LARGE SCALE GENOMIC DNA]</scope>
    <source>
        <strain evidence="13 14">4G-K13</strain>
    </source>
</reference>
<dbReference type="InterPro" id="IPR027469">
    <property type="entry name" value="Cation_efflux_TMD_sf"/>
</dbReference>
<evidence type="ECO:0000256" key="9">
    <source>
        <dbReference type="ARBA" id="ARBA00023136"/>
    </source>
</evidence>
<dbReference type="GO" id="GO:0016020">
    <property type="term" value="C:membrane"/>
    <property type="evidence" value="ECO:0007669"/>
    <property type="project" value="InterPro"/>
</dbReference>
<comment type="subcellular location">
    <subcellularLocation>
        <location evidence="2">Cytoplasmic vesicle</location>
        <location evidence="2">Secretory vesicle</location>
        <location evidence="2">Synaptic vesicle membrane</location>
        <topology evidence="2">Multi-pass membrane protein</topology>
    </subcellularLocation>
    <subcellularLocation>
        <location evidence="1">Early endosome membrane</location>
    </subcellularLocation>
</comment>
<keyword evidence="9 11" id="KW-0472">Membrane</keyword>
<dbReference type="PANTHER" id="PTHR31937:SF2">
    <property type="entry name" value="TRANSMEMBRANE PROTEIN 163"/>
    <property type="match status" value="1"/>
</dbReference>
<dbReference type="GO" id="GO:0031410">
    <property type="term" value="C:cytoplasmic vesicle"/>
    <property type="evidence" value="ECO:0007669"/>
    <property type="project" value="UniProtKB-KW"/>
</dbReference>
<feature type="transmembrane region" description="Helical" evidence="11">
    <location>
        <begin position="149"/>
        <end position="169"/>
    </location>
</feature>
<dbReference type="AlphaFoldDB" id="A0A372ITK5"/>
<organism evidence="13 14">
    <name type="scientific">Paracidobacterium acidisoli</name>
    <dbReference type="NCBI Taxonomy" id="2303751"/>
    <lineage>
        <taxon>Bacteria</taxon>
        <taxon>Pseudomonadati</taxon>
        <taxon>Acidobacteriota</taxon>
        <taxon>Terriglobia</taxon>
        <taxon>Terriglobales</taxon>
        <taxon>Acidobacteriaceae</taxon>
        <taxon>Paracidobacterium</taxon>
    </lineage>
</organism>
<feature type="transmembrane region" description="Helical" evidence="11">
    <location>
        <begin position="21"/>
        <end position="44"/>
    </location>
</feature>
<keyword evidence="8" id="KW-0770">Synapse</keyword>
<keyword evidence="5" id="KW-0967">Endosome</keyword>
<dbReference type="InterPro" id="IPR058533">
    <property type="entry name" value="Cation_efflux_TM"/>
</dbReference>
<evidence type="ECO:0000313" key="13">
    <source>
        <dbReference type="EMBL" id="RFU17753.1"/>
    </source>
</evidence>
<keyword evidence="6" id="KW-0862">Zinc</keyword>
<keyword evidence="10" id="KW-0968">Cytoplasmic vesicle</keyword>
<protein>
    <submittedName>
        <fullName evidence="13">Cation transporter</fullName>
    </submittedName>
</protein>